<dbReference type="Proteomes" id="UP001497457">
    <property type="component" value="Chromosome 13rd"/>
</dbReference>
<dbReference type="InterPro" id="IPR012871">
    <property type="entry name" value="DUF1668_ORYSA"/>
</dbReference>
<keyword evidence="1" id="KW-0175">Coiled coil</keyword>
<evidence type="ECO:0000313" key="3">
    <source>
        <dbReference type="Proteomes" id="UP001497457"/>
    </source>
</evidence>
<keyword evidence="3" id="KW-1185">Reference proteome</keyword>
<reference evidence="2 3" key="2">
    <citation type="submission" date="2024-10" db="EMBL/GenBank/DDBJ databases">
        <authorList>
            <person name="Ryan C."/>
        </authorList>
    </citation>
    <scope>NUCLEOTIDE SEQUENCE [LARGE SCALE GENOMIC DNA]</scope>
</reference>
<dbReference type="Pfam" id="PF07893">
    <property type="entry name" value="DUF1668"/>
    <property type="match status" value="1"/>
</dbReference>
<evidence type="ECO:0000256" key="1">
    <source>
        <dbReference type="SAM" id="Coils"/>
    </source>
</evidence>
<dbReference type="PANTHER" id="PTHR33085:SF80">
    <property type="entry name" value="F-BOX ASSOCIATED DOMAIN-CONTAINING PROTEIN"/>
    <property type="match status" value="1"/>
</dbReference>
<proteinExistence type="predicted"/>
<protein>
    <submittedName>
        <fullName evidence="2">Uncharacterized protein</fullName>
    </submittedName>
</protein>
<sequence length="414" mass="47213">MGRRRAKRREQHLYLAFDDWDYGYTIRKVRLSPGPDYSGEGVKLPLPGIFTHIWAPRGLPRYFMSAFGTKTLVLHAGASDPMGIPIVDVKNRSFYFGPQPNYPACPIYVSIGGDRLFALDIATFEFCFGKPDTAPWVWHKLTYPPFRRHEVLSYAVQPDGCILISIKSDATAATATYIFDTIKYVWELYGDWALPFTDCGHYTHSLDAFVGLSNDKETLGYLYSCTMASTGTGDTVNALHPSPDCKCSKETLYSKNPDERHVGATLVHMRWDKFCLVECVAINDTRADLLGEPGADRELDDLGFDRLREEELREKLREELRQELKELGIDEEKFRELGIDKELREKLRELGIDEELMDPGAAVGDRFMYRLKTFSLRHDANGDLKLQHCRVLCYSVPHETTLSSILQDPVAFWL</sequence>
<dbReference type="EMBL" id="OZ075123">
    <property type="protein sequence ID" value="CAL4912921.1"/>
    <property type="molecule type" value="Genomic_DNA"/>
</dbReference>
<dbReference type="PANTHER" id="PTHR33085">
    <property type="entry name" value="OS12G0113100 PROTEIN-RELATED"/>
    <property type="match status" value="1"/>
</dbReference>
<feature type="coiled-coil region" evidence="1">
    <location>
        <begin position="306"/>
        <end position="337"/>
    </location>
</feature>
<reference evidence="3" key="1">
    <citation type="submission" date="2024-06" db="EMBL/GenBank/DDBJ databases">
        <authorList>
            <person name="Ryan C."/>
        </authorList>
    </citation>
    <scope>NUCLEOTIDE SEQUENCE [LARGE SCALE GENOMIC DNA]</scope>
</reference>
<dbReference type="AlphaFoldDB" id="A0ABC8WPU2"/>
<organism evidence="2 3">
    <name type="scientific">Urochloa decumbens</name>
    <dbReference type="NCBI Taxonomy" id="240449"/>
    <lineage>
        <taxon>Eukaryota</taxon>
        <taxon>Viridiplantae</taxon>
        <taxon>Streptophyta</taxon>
        <taxon>Embryophyta</taxon>
        <taxon>Tracheophyta</taxon>
        <taxon>Spermatophyta</taxon>
        <taxon>Magnoliopsida</taxon>
        <taxon>Liliopsida</taxon>
        <taxon>Poales</taxon>
        <taxon>Poaceae</taxon>
        <taxon>PACMAD clade</taxon>
        <taxon>Panicoideae</taxon>
        <taxon>Panicodae</taxon>
        <taxon>Paniceae</taxon>
        <taxon>Melinidinae</taxon>
        <taxon>Urochloa</taxon>
    </lineage>
</organism>
<accession>A0ABC8WPU2</accession>
<gene>
    <name evidence="2" type="ORF">URODEC1_LOCUS15895</name>
</gene>
<name>A0ABC8WPU2_9POAL</name>
<evidence type="ECO:0000313" key="2">
    <source>
        <dbReference type="EMBL" id="CAL4912921.1"/>
    </source>
</evidence>